<dbReference type="GO" id="GO:0004252">
    <property type="term" value="F:serine-type endopeptidase activity"/>
    <property type="evidence" value="ECO:0007669"/>
    <property type="project" value="InterPro"/>
</dbReference>
<comment type="similarity">
    <text evidence="1">Belongs to the peptidase S8 family.</text>
</comment>
<dbReference type="RefSeq" id="WP_179729017.1">
    <property type="nucleotide sequence ID" value="NZ_BAABEF010000001.1"/>
</dbReference>
<feature type="domain" description="Peptidase S8/S53" evidence="3">
    <location>
        <begin position="102"/>
        <end position="338"/>
    </location>
</feature>
<evidence type="ECO:0000256" key="2">
    <source>
        <dbReference type="SAM" id="Phobius"/>
    </source>
</evidence>
<comment type="caution">
    <text evidence="4">The sequence shown here is derived from an EMBL/GenBank/DDBJ whole genome shotgun (WGS) entry which is preliminary data.</text>
</comment>
<feature type="transmembrane region" description="Helical" evidence="2">
    <location>
        <begin position="381"/>
        <end position="402"/>
    </location>
</feature>
<reference evidence="4 5" key="1">
    <citation type="submission" date="2020-07" db="EMBL/GenBank/DDBJ databases">
        <title>Sequencing the genomes of 1000 actinobacteria strains.</title>
        <authorList>
            <person name="Klenk H.-P."/>
        </authorList>
    </citation>
    <scope>NUCLEOTIDE SEQUENCE [LARGE SCALE GENOMIC DNA]</scope>
    <source>
        <strain evidence="4 5">DSM 19082</strain>
    </source>
</reference>
<accession>A0A852S254</accession>
<keyword evidence="4" id="KW-0378">Hydrolase</keyword>
<keyword evidence="5" id="KW-1185">Reference proteome</keyword>
<dbReference type="SUPFAM" id="SSF52743">
    <property type="entry name" value="Subtilisin-like"/>
    <property type="match status" value="1"/>
</dbReference>
<dbReference type="AlphaFoldDB" id="A0A852S254"/>
<dbReference type="PROSITE" id="PS51892">
    <property type="entry name" value="SUBTILASE"/>
    <property type="match status" value="1"/>
</dbReference>
<keyword evidence="2" id="KW-0812">Transmembrane</keyword>
<dbReference type="InterPro" id="IPR000209">
    <property type="entry name" value="Peptidase_S8/S53_dom"/>
</dbReference>
<comment type="caution">
    <text evidence="1">Lacks conserved residue(s) required for the propagation of feature annotation.</text>
</comment>
<keyword evidence="2" id="KW-1133">Transmembrane helix</keyword>
<evidence type="ECO:0000313" key="4">
    <source>
        <dbReference type="EMBL" id="NYD32902.1"/>
    </source>
</evidence>
<evidence type="ECO:0000313" key="5">
    <source>
        <dbReference type="Proteomes" id="UP000582231"/>
    </source>
</evidence>
<dbReference type="InterPro" id="IPR036852">
    <property type="entry name" value="Peptidase_S8/S53_dom_sf"/>
</dbReference>
<protein>
    <submittedName>
        <fullName evidence="4">Membrane-anchored mycosin MYCP</fullName>
        <ecNumber evidence="4">3.4.21.-</ecNumber>
    </submittedName>
</protein>
<dbReference type="EMBL" id="JACCBF010000001">
    <property type="protein sequence ID" value="NYD32902.1"/>
    <property type="molecule type" value="Genomic_DNA"/>
</dbReference>
<evidence type="ECO:0000259" key="3">
    <source>
        <dbReference type="Pfam" id="PF00082"/>
    </source>
</evidence>
<organism evidence="4 5">
    <name type="scientific">Nocardioides kongjuensis</name>
    <dbReference type="NCBI Taxonomy" id="349522"/>
    <lineage>
        <taxon>Bacteria</taxon>
        <taxon>Bacillati</taxon>
        <taxon>Actinomycetota</taxon>
        <taxon>Actinomycetes</taxon>
        <taxon>Propionibacteriales</taxon>
        <taxon>Nocardioidaceae</taxon>
        <taxon>Nocardioides</taxon>
    </lineage>
</organism>
<evidence type="ECO:0000256" key="1">
    <source>
        <dbReference type="PROSITE-ProRule" id="PRU01240"/>
    </source>
</evidence>
<proteinExistence type="inferred from homology"/>
<sequence>MRLGHALVLGAAVTVAGTLVGPAVTPPVAAVTLAAPVGPSCLDADASATDQLKVKGDNTANLSLHVAQAQALATKAGKVAGQGVTVVVVDTPFGGYPGSADLPSGHGYAVAGIVNGADQDAPAVSVGIARGVALQSRDFYDAPERTQDGQRTPTAAALATTLSGLADQRAGLGDRVVVVVPAQVPYSAELEAAVGRLVDAGVLLVAASGDRPADEGGFPDGYEGDPDKGEDAADLVWPAAHPGVVAVGVSTPDSSGTVLRSSAIDLSAPGVDAVSRARNGGWCVVGPPSTAWAAAEVAGVAALVWSMHPDEDATQLRTRLEQTASGNGGPSSPITGYGVVQPVEAIQRDVAEMGAEKQDRVEPARPPRAQADALAGARHDAVWWGLGGGAALVVLLILRPLLSRRR</sequence>
<dbReference type="Proteomes" id="UP000582231">
    <property type="component" value="Unassembled WGS sequence"/>
</dbReference>
<dbReference type="Gene3D" id="3.40.50.200">
    <property type="entry name" value="Peptidase S8/S53 domain"/>
    <property type="match status" value="1"/>
</dbReference>
<keyword evidence="2" id="KW-0472">Membrane</keyword>
<name>A0A852S254_9ACTN</name>
<dbReference type="Pfam" id="PF00082">
    <property type="entry name" value="Peptidase_S8"/>
    <property type="match status" value="1"/>
</dbReference>
<dbReference type="GO" id="GO:0006508">
    <property type="term" value="P:proteolysis"/>
    <property type="evidence" value="ECO:0007669"/>
    <property type="project" value="InterPro"/>
</dbReference>
<gene>
    <name evidence="4" type="ORF">BJ958_004448</name>
</gene>
<dbReference type="EC" id="3.4.21.-" evidence="4"/>